<sequence length="68" mass="7283">MVEVLTDCLLWTRGQGEFVTDDGTTHHLGDDTLEAIDSVRPTLELLVQSGDEPALPALADLIAALHDA</sequence>
<dbReference type="RefSeq" id="WP_227577893.1">
    <property type="nucleotide sequence ID" value="NZ_CP101987.1"/>
</dbReference>
<keyword evidence="2" id="KW-1185">Reference proteome</keyword>
<accession>A0ABY5KPA5</accession>
<dbReference type="Proteomes" id="UP001316384">
    <property type="component" value="Chromosome"/>
</dbReference>
<name>A0ABY5KPA5_9CELL</name>
<gene>
    <name evidence="1" type="ORF">NP048_02355</name>
</gene>
<protein>
    <submittedName>
        <fullName evidence="1">Uncharacterized protein</fullName>
    </submittedName>
</protein>
<evidence type="ECO:0000313" key="2">
    <source>
        <dbReference type="Proteomes" id="UP001316384"/>
    </source>
</evidence>
<organism evidence="1 2">
    <name type="scientific">Cellulomonas xiejunii</name>
    <dbReference type="NCBI Taxonomy" id="2968083"/>
    <lineage>
        <taxon>Bacteria</taxon>
        <taxon>Bacillati</taxon>
        <taxon>Actinomycetota</taxon>
        <taxon>Actinomycetes</taxon>
        <taxon>Micrococcales</taxon>
        <taxon>Cellulomonadaceae</taxon>
        <taxon>Cellulomonas</taxon>
    </lineage>
</organism>
<evidence type="ECO:0000313" key="1">
    <source>
        <dbReference type="EMBL" id="UUI72332.1"/>
    </source>
</evidence>
<dbReference type="EMBL" id="CP101987">
    <property type="protein sequence ID" value="UUI72332.1"/>
    <property type="molecule type" value="Genomic_DNA"/>
</dbReference>
<reference evidence="1 2" key="1">
    <citation type="submission" date="2022-07" db="EMBL/GenBank/DDBJ databases">
        <title>Novel species in genus cellulomonas.</title>
        <authorList>
            <person name="Ye L."/>
        </authorList>
    </citation>
    <scope>NUCLEOTIDE SEQUENCE [LARGE SCALE GENOMIC DNA]</scope>
    <source>
        <strain evidence="2">zg-B89</strain>
    </source>
</reference>
<proteinExistence type="predicted"/>